<dbReference type="InterPro" id="IPR000262">
    <property type="entry name" value="FMN-dep_DH"/>
</dbReference>
<feature type="binding site" evidence="7">
    <location>
        <position position="186"/>
    </location>
    <ligand>
        <name>FMN</name>
        <dbReference type="ChEBI" id="CHEBI:58210"/>
    </ligand>
</feature>
<dbReference type="CDD" id="cd02809">
    <property type="entry name" value="alpha_hydroxyacid_oxid_FMN"/>
    <property type="match status" value="1"/>
</dbReference>
<feature type="binding site" evidence="7">
    <location>
        <begin position="354"/>
        <end position="355"/>
    </location>
    <ligand>
        <name>FMN</name>
        <dbReference type="ChEBI" id="CHEBI:58210"/>
    </ligand>
</feature>
<feature type="binding site" evidence="7">
    <location>
        <position position="158"/>
    </location>
    <ligand>
        <name>FMN</name>
        <dbReference type="ChEBI" id="CHEBI:58210"/>
    </ligand>
</feature>
<protein>
    <submittedName>
        <fullName evidence="9">Alpha-hydroxy-acid oxidizing enzyme</fullName>
    </submittedName>
</protein>
<dbReference type="AlphaFoldDB" id="A0A6L5R2C5"/>
<dbReference type="EMBL" id="WKJD01000015">
    <property type="protein sequence ID" value="MRX44072.1"/>
    <property type="molecule type" value="Genomic_DNA"/>
</dbReference>
<sequence>MVQRQLPKPRELAELMKFKTPTLNPTDRRLEKALTIGDLRAIAKRRTPKAPFDYTEGSAEAEISLARARQAFLDIEFHPSILRNVPEVDTSREVLGGPSALPFGIAPTGFTRMMQTEGEEAGAGAAGAAGIPFTLSTLGTTSIEGVKAANPNGRNWFQLYVMKQREISYGLAERAAAAGFDTLFFTVDTPVAGARLRDKRNGFSIPPQLTLGTVVNAIPRPAWWINFLTTPKLEFASLSSTGGTVGELLDSAMDPTISFDDLDVIRGIWPGKIVVKGVQTVEDAKLLADRGVDGVVLSNHGGRQLDRAPVPFLLLPDVVREVGSDMEVHVDTGIMSGADIVASIALGARFTLVGRAYLYGLMAGGRRGVDKTIEILRNEIVRTMKLLEVATLDELTPKHVTQLTRLVPVARPVAAAAEQAADRMPTRV</sequence>
<feature type="binding site" evidence="7">
    <location>
        <position position="276"/>
    </location>
    <ligand>
        <name>FMN</name>
        <dbReference type="ChEBI" id="CHEBI:58210"/>
    </ligand>
</feature>
<evidence type="ECO:0000313" key="10">
    <source>
        <dbReference type="Proteomes" id="UP000476511"/>
    </source>
</evidence>
<dbReference type="SUPFAM" id="SSF51395">
    <property type="entry name" value="FMN-linked oxidoreductases"/>
    <property type="match status" value="1"/>
</dbReference>
<name>A0A6L5R2C5_9MICO</name>
<feature type="binding site" evidence="7">
    <location>
        <position position="136"/>
    </location>
    <ligand>
        <name>FMN</name>
        <dbReference type="ChEBI" id="CHEBI:58210"/>
    </ligand>
</feature>
<comment type="caution">
    <text evidence="9">The sequence shown here is derived from an EMBL/GenBank/DDBJ whole genome shotgun (WGS) entry which is preliminary data.</text>
</comment>
<feature type="active site" description="Proton acceptor" evidence="6">
    <location>
        <position position="300"/>
    </location>
</feature>
<keyword evidence="3 7" id="KW-0288">FMN</keyword>
<dbReference type="Pfam" id="PF01070">
    <property type="entry name" value="FMN_dh"/>
    <property type="match status" value="1"/>
</dbReference>
<feature type="binding site" evidence="7">
    <location>
        <begin position="107"/>
        <end position="109"/>
    </location>
    <ligand>
        <name>FMN</name>
        <dbReference type="ChEBI" id="CHEBI:58210"/>
    </ligand>
</feature>
<dbReference type="PANTHER" id="PTHR10578">
    <property type="entry name" value="S -2-HYDROXY-ACID OXIDASE-RELATED"/>
    <property type="match status" value="1"/>
</dbReference>
<feature type="domain" description="FMN hydroxy acid dehydrogenase" evidence="8">
    <location>
        <begin position="28"/>
        <end position="405"/>
    </location>
</feature>
<dbReference type="InterPro" id="IPR012133">
    <property type="entry name" value="Alpha-hydoxy_acid_DH_FMN"/>
</dbReference>
<dbReference type="GO" id="GO:0016614">
    <property type="term" value="F:oxidoreductase activity, acting on CH-OH group of donors"/>
    <property type="evidence" value="ECO:0007669"/>
    <property type="project" value="UniProtKB-ARBA"/>
</dbReference>
<evidence type="ECO:0000256" key="5">
    <source>
        <dbReference type="ARBA" id="ARBA00024042"/>
    </source>
</evidence>
<dbReference type="PANTHER" id="PTHR10578:SF107">
    <property type="entry name" value="2-HYDROXYACID OXIDASE 1"/>
    <property type="match status" value="1"/>
</dbReference>
<dbReference type="Proteomes" id="UP000476511">
    <property type="component" value="Unassembled WGS sequence"/>
</dbReference>
<proteinExistence type="inferred from homology"/>
<comment type="similarity">
    <text evidence="5">Belongs to the FMN-dependent alpha-hydroxy acid dehydrogenase family.</text>
</comment>
<evidence type="ECO:0000256" key="7">
    <source>
        <dbReference type="PIRSR" id="PIRSR000138-2"/>
    </source>
</evidence>
<dbReference type="Gene3D" id="3.20.20.70">
    <property type="entry name" value="Aldolase class I"/>
    <property type="match status" value="1"/>
</dbReference>
<evidence type="ECO:0000256" key="3">
    <source>
        <dbReference type="ARBA" id="ARBA00022643"/>
    </source>
</evidence>
<evidence type="ECO:0000256" key="2">
    <source>
        <dbReference type="ARBA" id="ARBA00022630"/>
    </source>
</evidence>
<gene>
    <name evidence="9" type="ORF">GJR97_10075</name>
</gene>
<dbReference type="GO" id="GO:0010181">
    <property type="term" value="F:FMN binding"/>
    <property type="evidence" value="ECO:0007669"/>
    <property type="project" value="InterPro"/>
</dbReference>
<evidence type="ECO:0000259" key="8">
    <source>
        <dbReference type="PROSITE" id="PS51349"/>
    </source>
</evidence>
<evidence type="ECO:0000256" key="4">
    <source>
        <dbReference type="ARBA" id="ARBA00023002"/>
    </source>
</evidence>
<feature type="binding site" evidence="7">
    <location>
        <position position="195"/>
    </location>
    <ligand>
        <name>glyoxylate</name>
        <dbReference type="ChEBI" id="CHEBI:36655"/>
    </ligand>
</feature>
<dbReference type="InterPro" id="IPR037396">
    <property type="entry name" value="FMN_HAD"/>
</dbReference>
<feature type="binding site" evidence="7">
    <location>
        <position position="160"/>
    </location>
    <ligand>
        <name>glyoxylate</name>
        <dbReference type="ChEBI" id="CHEBI:36655"/>
    </ligand>
</feature>
<feature type="binding site" evidence="7">
    <location>
        <position position="54"/>
    </location>
    <ligand>
        <name>glyoxylate</name>
        <dbReference type="ChEBI" id="CHEBI:36655"/>
    </ligand>
</feature>
<comment type="cofactor">
    <cofactor evidence="1">
        <name>FMN</name>
        <dbReference type="ChEBI" id="CHEBI:58210"/>
    </cofactor>
</comment>
<dbReference type="PROSITE" id="PS51349">
    <property type="entry name" value="FMN_HYDROXY_ACID_DH_2"/>
    <property type="match status" value="1"/>
</dbReference>
<accession>A0A6L5R2C5</accession>
<reference evidence="9 10" key="1">
    <citation type="submission" date="2019-11" db="EMBL/GenBank/DDBJ databases">
        <title>Agromyces kandeliae sp. nov., isolated from mangrove soil.</title>
        <authorList>
            <person name="Wang R."/>
        </authorList>
    </citation>
    <scope>NUCLEOTIDE SEQUENCE [LARGE SCALE GENOMIC DNA]</scope>
    <source>
        <strain evidence="9 10">Q22</strain>
    </source>
</reference>
<dbReference type="PIRSF" id="PIRSF000138">
    <property type="entry name" value="Al-hdrx_acd_dh"/>
    <property type="match status" value="1"/>
</dbReference>
<dbReference type="InterPro" id="IPR013785">
    <property type="entry name" value="Aldolase_TIM"/>
</dbReference>
<dbReference type="InterPro" id="IPR008259">
    <property type="entry name" value="FMN_hydac_DH_AS"/>
</dbReference>
<feature type="binding site" evidence="7">
    <location>
        <position position="303"/>
    </location>
    <ligand>
        <name>glyoxylate</name>
        <dbReference type="ChEBI" id="CHEBI:36655"/>
    </ligand>
</feature>
<evidence type="ECO:0000256" key="6">
    <source>
        <dbReference type="PIRSR" id="PIRSR000138-1"/>
    </source>
</evidence>
<keyword evidence="4" id="KW-0560">Oxidoreductase</keyword>
<keyword evidence="10" id="KW-1185">Reference proteome</keyword>
<evidence type="ECO:0000256" key="1">
    <source>
        <dbReference type="ARBA" id="ARBA00001917"/>
    </source>
</evidence>
<organism evidence="9 10">
    <name type="scientific">Agromyces kandeliae</name>
    <dbReference type="NCBI Taxonomy" id="2666141"/>
    <lineage>
        <taxon>Bacteria</taxon>
        <taxon>Bacillati</taxon>
        <taxon>Actinomycetota</taxon>
        <taxon>Actinomycetes</taxon>
        <taxon>Micrococcales</taxon>
        <taxon>Microbacteriaceae</taxon>
        <taxon>Agromyces</taxon>
    </lineage>
</organism>
<dbReference type="RefSeq" id="WP_154346367.1">
    <property type="nucleotide sequence ID" value="NZ_WKJD01000015.1"/>
</dbReference>
<evidence type="ECO:0000313" key="9">
    <source>
        <dbReference type="EMBL" id="MRX44072.1"/>
    </source>
</evidence>
<dbReference type="PROSITE" id="PS00557">
    <property type="entry name" value="FMN_HYDROXY_ACID_DH_1"/>
    <property type="match status" value="1"/>
</dbReference>
<feature type="binding site" evidence="7">
    <location>
        <position position="300"/>
    </location>
    <ligand>
        <name>glyoxylate</name>
        <dbReference type="ChEBI" id="CHEBI:36655"/>
    </ligand>
</feature>
<feature type="binding site" evidence="7">
    <location>
        <position position="298"/>
    </location>
    <ligand>
        <name>FMN</name>
        <dbReference type="ChEBI" id="CHEBI:58210"/>
    </ligand>
</feature>
<dbReference type="FunFam" id="3.20.20.70:FF:000029">
    <property type="entry name" value="L-lactate dehydrogenase"/>
    <property type="match status" value="1"/>
</dbReference>
<keyword evidence="2 7" id="KW-0285">Flavoprotein</keyword>